<protein>
    <recommendedName>
        <fullName evidence="13">C3H1-type domain-containing protein</fullName>
    </recommendedName>
</protein>
<gene>
    <name evidence="11" type="ORF">LAESUDRAFT_725544</name>
</gene>
<keyword evidence="2 7" id="KW-0863">Zinc-finger</keyword>
<dbReference type="InterPro" id="IPR036855">
    <property type="entry name" value="Znf_CCCH_sf"/>
</dbReference>
<evidence type="ECO:0000259" key="9">
    <source>
        <dbReference type="PROSITE" id="PS50102"/>
    </source>
</evidence>
<dbReference type="InterPro" id="IPR012677">
    <property type="entry name" value="Nucleotide-bd_a/b_plait_sf"/>
</dbReference>
<dbReference type="InterPro" id="IPR035979">
    <property type="entry name" value="RBD_domain_sf"/>
</dbReference>
<dbReference type="Pfam" id="PF00642">
    <property type="entry name" value="zf-CCCH"/>
    <property type="match status" value="1"/>
</dbReference>
<feature type="region of interest" description="Disordered" evidence="8">
    <location>
        <begin position="114"/>
        <end position="181"/>
    </location>
</feature>
<evidence type="ECO:0000256" key="7">
    <source>
        <dbReference type="PROSITE-ProRule" id="PRU00723"/>
    </source>
</evidence>
<organism evidence="11 12">
    <name type="scientific">Laetiporus sulphureus 93-53</name>
    <dbReference type="NCBI Taxonomy" id="1314785"/>
    <lineage>
        <taxon>Eukaryota</taxon>
        <taxon>Fungi</taxon>
        <taxon>Dikarya</taxon>
        <taxon>Basidiomycota</taxon>
        <taxon>Agaricomycotina</taxon>
        <taxon>Agaricomycetes</taxon>
        <taxon>Polyporales</taxon>
        <taxon>Laetiporus</taxon>
    </lineage>
</organism>
<reference evidence="11 12" key="1">
    <citation type="journal article" date="2016" name="Mol. Biol. Evol.">
        <title>Comparative Genomics of Early-Diverging Mushroom-Forming Fungi Provides Insights into the Origins of Lignocellulose Decay Capabilities.</title>
        <authorList>
            <person name="Nagy L.G."/>
            <person name="Riley R."/>
            <person name="Tritt A."/>
            <person name="Adam C."/>
            <person name="Daum C."/>
            <person name="Floudas D."/>
            <person name="Sun H."/>
            <person name="Yadav J.S."/>
            <person name="Pangilinan J."/>
            <person name="Larsson K.H."/>
            <person name="Matsuura K."/>
            <person name="Barry K."/>
            <person name="Labutti K."/>
            <person name="Kuo R."/>
            <person name="Ohm R.A."/>
            <person name="Bhattacharya S.S."/>
            <person name="Shirouzu T."/>
            <person name="Yoshinaga Y."/>
            <person name="Martin F.M."/>
            <person name="Grigoriev I.V."/>
            <person name="Hibbett D.S."/>
        </authorList>
    </citation>
    <scope>NUCLEOTIDE SEQUENCE [LARGE SCALE GENOMIC DNA]</scope>
    <source>
        <strain evidence="11 12">93-53</strain>
    </source>
</reference>
<keyword evidence="1 7" id="KW-0479">Metal-binding</keyword>
<evidence type="ECO:0000256" key="3">
    <source>
        <dbReference type="ARBA" id="ARBA00022833"/>
    </source>
</evidence>
<dbReference type="GO" id="GO:0003723">
    <property type="term" value="F:RNA binding"/>
    <property type="evidence" value="ECO:0007669"/>
    <property type="project" value="UniProtKB-UniRule"/>
</dbReference>
<dbReference type="GeneID" id="63825868"/>
<sequence length="810" mass="86544">MLFDPETSSDLKTWLVKNLEPICDAEPGALAEYILALLKHNAPESELRKELSGQLEEFLEKENTPFLDTLFTALRTKSYMPYSAASPTGYPSSNGEDNGIPIPLDALLTSSISTSPSRGLKRSLDHEDHDSHAPAKGPRTNDGHFSRYGRNDRRSSWGDRGDRGARMGGAGRGDYMDGGMGRGPSGHGRGICRDYYNHGYCARGAFCKYSHGDDAVVPSQLFPMAGPMGVGPLPFVPMLPGAMPFGISGGSNAAYDPRERMDMRPVQGAGLDVGDRPINARAPMVPRERGAGSPTAPNLGELPAMQDLTGDMGGASGGDMNGSSGMMAMQGIEMTGAPALPNGHGRGGYRGGRGGGGRGVFGGEVQNFRPDRHTDKTLVVEKIPQDKLSLGAVNEWFKRFGNVTNVAVDAANGKALVSFSSHAEAHTAWRSKDAVFDNRFVKVYWHKPMEGHGQLGARMLAASAPLMANIAARETAPTTISPESSTTQPAPSTPTPIRKSSTPSAAAALAAKQRLLEQQIAEQKSLMAKLGTASSQEKKEIMARLRKLGEEMKPLATPSPATPPASAATAKSRGITPSADEKERLERERLDKELELHHAVSAAEGEMEENTEELKATLAKLKAEAASLGITDVSDGAYSSGTTYRPYRARGRGRGMRGGYRGFMRGGPPRGSMKLDLRPKTLLVKNVGAGAEQAVREWYETMGQVESVDTTDDGDVLVAFRSRAAAEQGLAKGTNIPSIGQVRISWHNNQQTGAAAQKTSLQLPEGSSPVEDRMVTEDRPPSPAETDEAQYQEESAPAWAGDDADGFRML</sequence>
<evidence type="ECO:0000256" key="1">
    <source>
        <dbReference type="ARBA" id="ARBA00022723"/>
    </source>
</evidence>
<feature type="compositionally biased region" description="Polar residues" evidence="8">
    <location>
        <begin position="751"/>
        <end position="762"/>
    </location>
</feature>
<keyword evidence="4 6" id="KW-0694">RNA-binding</keyword>
<evidence type="ECO:0000313" key="11">
    <source>
        <dbReference type="EMBL" id="KZT06782.1"/>
    </source>
</evidence>
<dbReference type="CDD" id="cd12257">
    <property type="entry name" value="RRM1_RBM26_like"/>
    <property type="match status" value="1"/>
</dbReference>
<dbReference type="PANTHER" id="PTHR14398:SF0">
    <property type="entry name" value="ZINC FINGER PROTEIN SWM"/>
    <property type="match status" value="1"/>
</dbReference>
<dbReference type="PROSITE" id="PS50102">
    <property type="entry name" value="RRM"/>
    <property type="match status" value="1"/>
</dbReference>
<dbReference type="AlphaFoldDB" id="A0A165ED80"/>
<feature type="compositionally biased region" description="Basic and acidic residues" evidence="8">
    <location>
        <begin position="122"/>
        <end position="165"/>
    </location>
</feature>
<feature type="compositionally biased region" description="Basic and acidic residues" evidence="8">
    <location>
        <begin position="770"/>
        <end position="780"/>
    </location>
</feature>
<dbReference type="GO" id="GO:0005634">
    <property type="term" value="C:nucleus"/>
    <property type="evidence" value="ECO:0007669"/>
    <property type="project" value="TreeGrafter"/>
</dbReference>
<dbReference type="Gene3D" id="1.20.1390.10">
    <property type="entry name" value="PWI domain"/>
    <property type="match status" value="1"/>
</dbReference>
<evidence type="ECO:0000313" key="12">
    <source>
        <dbReference type="Proteomes" id="UP000076871"/>
    </source>
</evidence>
<dbReference type="InterPro" id="IPR002483">
    <property type="entry name" value="PWI_dom"/>
</dbReference>
<dbReference type="Proteomes" id="UP000076871">
    <property type="component" value="Unassembled WGS sequence"/>
</dbReference>
<dbReference type="PROSITE" id="PS50103">
    <property type="entry name" value="ZF_C3H1"/>
    <property type="match status" value="1"/>
</dbReference>
<dbReference type="SUPFAM" id="SSF54928">
    <property type="entry name" value="RNA-binding domain, RBD"/>
    <property type="match status" value="1"/>
</dbReference>
<dbReference type="Pfam" id="PF01480">
    <property type="entry name" value="PWI"/>
    <property type="match status" value="1"/>
</dbReference>
<dbReference type="EMBL" id="KV427622">
    <property type="protein sequence ID" value="KZT06782.1"/>
    <property type="molecule type" value="Genomic_DNA"/>
</dbReference>
<comment type="function">
    <text evidence="5">May be involved in the turnover of nuclear polyadenylated (pA+) RNA.</text>
</comment>
<feature type="domain" description="RRM" evidence="9">
    <location>
        <begin position="376"/>
        <end position="448"/>
    </location>
</feature>
<dbReference type="OrthoDB" id="443401at2759"/>
<proteinExistence type="predicted"/>
<dbReference type="FunCoup" id="A0A165ED80">
    <property type="interactions" value="667"/>
</dbReference>
<evidence type="ECO:0000256" key="8">
    <source>
        <dbReference type="SAM" id="MobiDB-lite"/>
    </source>
</evidence>
<evidence type="ECO:0000256" key="6">
    <source>
        <dbReference type="PROSITE-ProRule" id="PRU00176"/>
    </source>
</evidence>
<evidence type="ECO:0000256" key="4">
    <source>
        <dbReference type="ARBA" id="ARBA00022884"/>
    </source>
</evidence>
<feature type="region of interest" description="Disordered" evidence="8">
    <location>
        <begin position="554"/>
        <end position="584"/>
    </location>
</feature>
<feature type="region of interest" description="Disordered" evidence="8">
    <location>
        <begin position="477"/>
        <end position="506"/>
    </location>
</feature>
<dbReference type="InterPro" id="IPR000571">
    <property type="entry name" value="Znf_CCCH"/>
</dbReference>
<dbReference type="Gene3D" id="3.30.70.330">
    <property type="match status" value="1"/>
</dbReference>
<feature type="region of interest" description="Disordered" evidence="8">
    <location>
        <begin position="751"/>
        <end position="810"/>
    </location>
</feature>
<dbReference type="SUPFAM" id="SSF90229">
    <property type="entry name" value="CCCH zinc finger"/>
    <property type="match status" value="1"/>
</dbReference>
<keyword evidence="12" id="KW-1185">Reference proteome</keyword>
<feature type="compositionally biased region" description="Low complexity" evidence="8">
    <location>
        <begin position="481"/>
        <end position="490"/>
    </location>
</feature>
<evidence type="ECO:0008006" key="13">
    <source>
        <dbReference type="Google" id="ProtNLM"/>
    </source>
</evidence>
<evidence type="ECO:0000256" key="2">
    <source>
        <dbReference type="ARBA" id="ARBA00022771"/>
    </source>
</evidence>
<dbReference type="RefSeq" id="XP_040764522.1">
    <property type="nucleotide sequence ID" value="XM_040908839.1"/>
</dbReference>
<evidence type="ECO:0000259" key="10">
    <source>
        <dbReference type="PROSITE" id="PS50103"/>
    </source>
</evidence>
<evidence type="ECO:0000256" key="5">
    <source>
        <dbReference type="ARBA" id="ARBA00043866"/>
    </source>
</evidence>
<name>A0A165ED80_9APHY</name>
<keyword evidence="3 7" id="KW-0862">Zinc</keyword>
<feature type="region of interest" description="Disordered" evidence="8">
    <location>
        <begin position="648"/>
        <end position="675"/>
    </location>
</feature>
<dbReference type="GO" id="GO:0008270">
    <property type="term" value="F:zinc ion binding"/>
    <property type="evidence" value="ECO:0007669"/>
    <property type="project" value="UniProtKB-KW"/>
</dbReference>
<dbReference type="STRING" id="1314785.A0A165ED80"/>
<feature type="domain" description="C3H1-type" evidence="10">
    <location>
        <begin position="191"/>
        <end position="214"/>
    </location>
</feature>
<dbReference type="InParanoid" id="A0A165ED80"/>
<feature type="compositionally biased region" description="Low complexity" evidence="8">
    <location>
        <begin position="556"/>
        <end position="570"/>
    </location>
</feature>
<feature type="compositionally biased region" description="Gly residues" evidence="8">
    <location>
        <begin position="656"/>
        <end position="669"/>
    </location>
</feature>
<feature type="zinc finger region" description="C3H1-type" evidence="7">
    <location>
        <begin position="191"/>
        <end position="214"/>
    </location>
</feature>
<dbReference type="InterPro" id="IPR045137">
    <property type="entry name" value="RBM26/27"/>
</dbReference>
<feature type="compositionally biased region" description="Gly residues" evidence="8">
    <location>
        <begin position="166"/>
        <end position="181"/>
    </location>
</feature>
<accession>A0A165ED80</accession>
<dbReference type="PANTHER" id="PTHR14398">
    <property type="entry name" value="RNA RECOGNITION RRM/RNP DOMAIN"/>
    <property type="match status" value="1"/>
</dbReference>
<dbReference type="InterPro" id="IPR000504">
    <property type="entry name" value="RRM_dom"/>
</dbReference>